<evidence type="ECO:0000256" key="1">
    <source>
        <dbReference type="ARBA" id="ARBA00006484"/>
    </source>
</evidence>
<dbReference type="InterPro" id="IPR036291">
    <property type="entry name" value="NAD(P)-bd_dom_sf"/>
</dbReference>
<dbReference type="KEGG" id="sufl:FIL70_22265"/>
<organism evidence="3 4">
    <name type="scientific">Sphingobium fuliginis ATCC 27551</name>
    <dbReference type="NCBI Taxonomy" id="1208342"/>
    <lineage>
        <taxon>Bacteria</taxon>
        <taxon>Pseudomonadati</taxon>
        <taxon>Pseudomonadota</taxon>
        <taxon>Alphaproteobacteria</taxon>
        <taxon>Sphingomonadales</taxon>
        <taxon>Sphingomonadaceae</taxon>
        <taxon>Sphingobium</taxon>
    </lineage>
</organism>
<dbReference type="RefSeq" id="WP_103001055.1">
    <property type="nucleotide sequence ID" value="NZ_CP041017.1"/>
</dbReference>
<name>A0A5B8CML0_SPHSA</name>
<dbReference type="PANTHER" id="PTHR43943:SF2">
    <property type="entry name" value="DEHYDROGENASE_REDUCTASE 4"/>
    <property type="match status" value="1"/>
</dbReference>
<dbReference type="Pfam" id="PF13561">
    <property type="entry name" value="adh_short_C2"/>
    <property type="match status" value="1"/>
</dbReference>
<dbReference type="Gene3D" id="3.40.50.720">
    <property type="entry name" value="NAD(P)-binding Rossmann-like Domain"/>
    <property type="match status" value="1"/>
</dbReference>
<accession>A0A5B8CML0</accession>
<dbReference type="FunFam" id="3.40.50.720:FF:000084">
    <property type="entry name" value="Short-chain dehydrogenase reductase"/>
    <property type="match status" value="1"/>
</dbReference>
<dbReference type="EMBL" id="CP041017">
    <property type="protein sequence ID" value="QDC39885.1"/>
    <property type="molecule type" value="Genomic_DNA"/>
</dbReference>
<comment type="catalytic activity">
    <reaction evidence="2">
        <text>2,5-dichlorocyclohexa-2,5-dien-1,4-diol + NAD(+) = 2,5-dichlorohydroquinone + NADH + H(+)</text>
        <dbReference type="Rhea" id="RHEA:15741"/>
        <dbReference type="ChEBI" id="CHEBI:15378"/>
        <dbReference type="ChEBI" id="CHEBI:27545"/>
        <dbReference type="ChEBI" id="CHEBI:28975"/>
        <dbReference type="ChEBI" id="CHEBI:57540"/>
        <dbReference type="ChEBI" id="CHEBI:57945"/>
    </reaction>
</comment>
<reference evidence="3 4" key="1">
    <citation type="submission" date="2019-06" db="EMBL/GenBank/DDBJ databases">
        <title>Genome organization and adaptive potential of archetypical organophosphate degarding Sphingobium fuliginis ATCC 27551.</title>
        <authorList>
            <person name="Sarwar A."/>
            <person name="Parthasarathy S."/>
            <person name="Singh C."/>
            <person name="Siddavattam D."/>
        </authorList>
    </citation>
    <scope>NUCLEOTIDE SEQUENCE [LARGE SCALE GENOMIC DNA]</scope>
    <source>
        <strain evidence="3 4">ATCC 27551</strain>
    </source>
</reference>
<dbReference type="PANTHER" id="PTHR43943">
    <property type="entry name" value="DEHYDROGENASE/REDUCTASE (SDR FAMILY) MEMBER 4"/>
    <property type="match status" value="1"/>
</dbReference>
<dbReference type="PRINTS" id="PR00081">
    <property type="entry name" value="GDHRDH"/>
</dbReference>
<sequence>MMQTHGRLSGKVAVVTGGTKGIGQGIVLRFLKEGAAVVYCSRSPENNRENEALIAQLSGAAERAQFVAADVGNRQQMEDLVNNAAERFGRLDIVVNNAQGIAPVRSIENKPDADYSMTLMTGFYQSLWTSRAAVPHMRKVGGGRLIYFSSHWNIWGQPYASDYNITKSANEALTRSAAREFGKDNITVNCITPAGDSWAYKSWADQNREMAEASVRQFPMRRMGDCEIDIAGAVLGLCSDNGRFITGQVFCVDGGVWATAPLQMHEEGTDIHKGHSQAAVELTA</sequence>
<dbReference type="CDD" id="cd05233">
    <property type="entry name" value="SDR_c"/>
    <property type="match status" value="1"/>
</dbReference>
<proteinExistence type="inferred from homology"/>
<comment type="similarity">
    <text evidence="1">Belongs to the short-chain dehydrogenases/reductases (SDR) family.</text>
</comment>
<dbReference type="InterPro" id="IPR002347">
    <property type="entry name" value="SDR_fam"/>
</dbReference>
<protein>
    <submittedName>
        <fullName evidence="3">SDR family oxidoreductase</fullName>
    </submittedName>
</protein>
<evidence type="ECO:0000256" key="2">
    <source>
        <dbReference type="ARBA" id="ARBA00051383"/>
    </source>
</evidence>
<evidence type="ECO:0000313" key="4">
    <source>
        <dbReference type="Proteomes" id="UP000311469"/>
    </source>
</evidence>
<dbReference type="SUPFAM" id="SSF51735">
    <property type="entry name" value="NAD(P)-binding Rossmann-fold domains"/>
    <property type="match status" value="1"/>
</dbReference>
<dbReference type="AlphaFoldDB" id="A0A5B8CML0"/>
<gene>
    <name evidence="3" type="ORF">FIL70_22265</name>
</gene>
<evidence type="ECO:0000313" key="3">
    <source>
        <dbReference type="EMBL" id="QDC39885.1"/>
    </source>
</evidence>
<dbReference type="Proteomes" id="UP000311469">
    <property type="component" value="Chromosome cSF2"/>
</dbReference>